<gene>
    <name evidence="2" type="ORF">K503DRAFT_657318</name>
</gene>
<dbReference type="InterPro" id="IPR036397">
    <property type="entry name" value="RNaseH_sf"/>
</dbReference>
<feature type="non-terminal residue" evidence="2">
    <location>
        <position position="64"/>
    </location>
</feature>
<dbReference type="GO" id="GO:0003676">
    <property type="term" value="F:nucleic acid binding"/>
    <property type="evidence" value="ECO:0007669"/>
    <property type="project" value="InterPro"/>
</dbReference>
<dbReference type="SUPFAM" id="SSF53098">
    <property type="entry name" value="Ribonuclease H-like"/>
    <property type="match status" value="1"/>
</dbReference>
<dbReference type="Proteomes" id="UP000092154">
    <property type="component" value="Unassembled WGS sequence"/>
</dbReference>
<dbReference type="OrthoDB" id="3265969at2759"/>
<proteinExistence type="predicted"/>
<accession>A0A1B7MLA0</accession>
<feature type="domain" description="RNase H type-1" evidence="1">
    <location>
        <begin position="1"/>
        <end position="62"/>
    </location>
</feature>
<sequence length="64" mass="7090">AITAMGAFSSKPGHYLMDIFHDDLRRIIPAHDRRKLVIRWTPGHQNIPGNEAADVQAKLAAQGD</sequence>
<protein>
    <recommendedName>
        <fullName evidence="1">RNase H type-1 domain-containing protein</fullName>
    </recommendedName>
</protein>
<reference evidence="2 3" key="1">
    <citation type="submission" date="2016-06" db="EMBL/GenBank/DDBJ databases">
        <title>Comparative genomics of the ectomycorrhizal sister species Rhizopogon vinicolor and Rhizopogon vesiculosus (Basidiomycota: Boletales) reveals a divergence of the mating type B locus.</title>
        <authorList>
            <consortium name="DOE Joint Genome Institute"/>
            <person name="Mujic A.B."/>
            <person name="Kuo A."/>
            <person name="Tritt A."/>
            <person name="Lipzen A."/>
            <person name="Chen C."/>
            <person name="Johnson J."/>
            <person name="Sharma A."/>
            <person name="Barry K."/>
            <person name="Grigoriev I.V."/>
            <person name="Spatafora J.W."/>
        </authorList>
    </citation>
    <scope>NUCLEOTIDE SEQUENCE [LARGE SCALE GENOMIC DNA]</scope>
    <source>
        <strain evidence="2 3">AM-OR11-026</strain>
    </source>
</reference>
<dbReference type="EMBL" id="KV448779">
    <property type="protein sequence ID" value="OAX33385.1"/>
    <property type="molecule type" value="Genomic_DNA"/>
</dbReference>
<dbReference type="Gene3D" id="3.30.420.10">
    <property type="entry name" value="Ribonuclease H-like superfamily/Ribonuclease H"/>
    <property type="match status" value="1"/>
</dbReference>
<evidence type="ECO:0000313" key="3">
    <source>
        <dbReference type="Proteomes" id="UP000092154"/>
    </source>
</evidence>
<dbReference type="GO" id="GO:0004523">
    <property type="term" value="F:RNA-DNA hybrid ribonuclease activity"/>
    <property type="evidence" value="ECO:0007669"/>
    <property type="project" value="InterPro"/>
</dbReference>
<dbReference type="AlphaFoldDB" id="A0A1B7MLA0"/>
<keyword evidence="3" id="KW-1185">Reference proteome</keyword>
<name>A0A1B7MLA0_9AGAM</name>
<dbReference type="InParanoid" id="A0A1B7MLA0"/>
<evidence type="ECO:0000313" key="2">
    <source>
        <dbReference type="EMBL" id="OAX33385.1"/>
    </source>
</evidence>
<evidence type="ECO:0000259" key="1">
    <source>
        <dbReference type="PROSITE" id="PS50879"/>
    </source>
</evidence>
<dbReference type="PROSITE" id="PS50879">
    <property type="entry name" value="RNASE_H_1"/>
    <property type="match status" value="1"/>
</dbReference>
<dbReference type="InterPro" id="IPR002156">
    <property type="entry name" value="RNaseH_domain"/>
</dbReference>
<dbReference type="InterPro" id="IPR012337">
    <property type="entry name" value="RNaseH-like_sf"/>
</dbReference>
<organism evidence="2 3">
    <name type="scientific">Rhizopogon vinicolor AM-OR11-026</name>
    <dbReference type="NCBI Taxonomy" id="1314800"/>
    <lineage>
        <taxon>Eukaryota</taxon>
        <taxon>Fungi</taxon>
        <taxon>Dikarya</taxon>
        <taxon>Basidiomycota</taxon>
        <taxon>Agaricomycotina</taxon>
        <taxon>Agaricomycetes</taxon>
        <taxon>Agaricomycetidae</taxon>
        <taxon>Boletales</taxon>
        <taxon>Suillineae</taxon>
        <taxon>Rhizopogonaceae</taxon>
        <taxon>Rhizopogon</taxon>
    </lineage>
</organism>
<feature type="non-terminal residue" evidence="2">
    <location>
        <position position="1"/>
    </location>
</feature>